<protein>
    <submittedName>
        <fullName evidence="4">Chaperone required for assembly of F1-ATPase</fullName>
    </submittedName>
</protein>
<evidence type="ECO:0000256" key="3">
    <source>
        <dbReference type="ARBA" id="ARBA00023186"/>
    </source>
</evidence>
<dbReference type="PANTHER" id="PTHR21013">
    <property type="entry name" value="ATP SYNTHASE MITOCHONDRIAL F1 COMPLEX ASSEMBLY FACTOR 2/ATP12 PROTEIN, MITOCHONDRIAL PRECURSOR"/>
    <property type="match status" value="1"/>
</dbReference>
<evidence type="ECO:0000313" key="4">
    <source>
        <dbReference type="EMBL" id="TCS62085.1"/>
    </source>
</evidence>
<dbReference type="InterPro" id="IPR011419">
    <property type="entry name" value="ATP12_ATP_synth-F1-assembly"/>
</dbReference>
<evidence type="ECO:0000313" key="5">
    <source>
        <dbReference type="Proteomes" id="UP000295304"/>
    </source>
</evidence>
<dbReference type="RefSeq" id="WP_132939170.1">
    <property type="nucleotide sequence ID" value="NZ_CP119676.1"/>
</dbReference>
<keyword evidence="2" id="KW-0809">Transit peptide</keyword>
<dbReference type="InterPro" id="IPR042272">
    <property type="entry name" value="ATP12_ATP_synth-F1-assembly_N"/>
</dbReference>
<accession>A0A4R3J9K3</accession>
<evidence type="ECO:0000256" key="2">
    <source>
        <dbReference type="ARBA" id="ARBA00022946"/>
    </source>
</evidence>
<dbReference type="PANTHER" id="PTHR21013:SF10">
    <property type="entry name" value="ATP SYNTHASE MITOCHONDRIAL F1 COMPLEX ASSEMBLY FACTOR 2"/>
    <property type="match status" value="1"/>
</dbReference>
<evidence type="ECO:0000256" key="1">
    <source>
        <dbReference type="ARBA" id="ARBA00008231"/>
    </source>
</evidence>
<gene>
    <name evidence="4" type="ORF">EDD55_10639</name>
</gene>
<dbReference type="InterPro" id="IPR023335">
    <property type="entry name" value="ATP12_ortho_dom_sf"/>
</dbReference>
<comment type="caution">
    <text evidence="4">The sequence shown here is derived from an EMBL/GenBank/DDBJ whole genome shotgun (WGS) entry which is preliminary data.</text>
</comment>
<keyword evidence="5" id="KW-1185">Reference proteome</keyword>
<dbReference type="EMBL" id="SLZW01000006">
    <property type="protein sequence ID" value="TCS62085.1"/>
    <property type="molecule type" value="Genomic_DNA"/>
</dbReference>
<sequence length="232" mass="25590">MSKRRYADVAVVPHDGVFSIALDGRTVKTPGGEVLAVRTMTLGDAVAGEWRAQGETILPATMPLTRYASTAIDRIAPARGRIIDAMIRHVDTDALCYRAEDPTDLVARQSARWDPVLDWAQDRFAVRFTVARGIMPVQQPDTHHRALRAYVSGFRDLSLTVLGDLAEMTGSLIIAAAAAEGHFDAEQAFALSHLDETYQIERWGQDEEARIRRDNVKTDIGHAVNALALDRD</sequence>
<comment type="similarity">
    <text evidence="1">Belongs to the ATP12 family.</text>
</comment>
<dbReference type="AlphaFoldDB" id="A0A4R3J9K3"/>
<dbReference type="SUPFAM" id="SSF160909">
    <property type="entry name" value="ATP12-like"/>
    <property type="match status" value="1"/>
</dbReference>
<dbReference type="Gene3D" id="1.10.3580.10">
    <property type="entry name" value="ATP12 ATPase"/>
    <property type="match status" value="1"/>
</dbReference>
<dbReference type="Proteomes" id="UP000295304">
    <property type="component" value="Unassembled WGS sequence"/>
</dbReference>
<dbReference type="Pfam" id="PF07542">
    <property type="entry name" value="ATP12"/>
    <property type="match status" value="1"/>
</dbReference>
<organism evidence="4 5">
    <name type="scientific">Varunaivibrio sulfuroxidans</name>
    <dbReference type="NCBI Taxonomy" id="1773489"/>
    <lineage>
        <taxon>Bacteria</taxon>
        <taxon>Pseudomonadati</taxon>
        <taxon>Pseudomonadota</taxon>
        <taxon>Alphaproteobacteria</taxon>
        <taxon>Rhodospirillales</taxon>
        <taxon>Magnetovibrionaceae</taxon>
        <taxon>Varunaivibrio</taxon>
    </lineage>
</organism>
<keyword evidence="3" id="KW-0143">Chaperone</keyword>
<dbReference type="Gene3D" id="3.30.2180.10">
    <property type="entry name" value="ATP12-like"/>
    <property type="match status" value="1"/>
</dbReference>
<dbReference type="GO" id="GO:0043461">
    <property type="term" value="P:proton-transporting ATP synthase complex assembly"/>
    <property type="evidence" value="ECO:0007669"/>
    <property type="project" value="InterPro"/>
</dbReference>
<dbReference type="OrthoDB" id="9797825at2"/>
<reference evidence="4 5" key="1">
    <citation type="submission" date="2019-03" db="EMBL/GenBank/DDBJ databases">
        <title>Genomic Encyclopedia of Type Strains, Phase IV (KMG-IV): sequencing the most valuable type-strain genomes for metagenomic binning, comparative biology and taxonomic classification.</title>
        <authorList>
            <person name="Goeker M."/>
        </authorList>
    </citation>
    <scope>NUCLEOTIDE SEQUENCE [LARGE SCALE GENOMIC DNA]</scope>
    <source>
        <strain evidence="4 5">DSM 101688</strain>
    </source>
</reference>
<name>A0A4R3J9K3_9PROT</name>
<proteinExistence type="inferred from homology"/>